<protein>
    <recommendedName>
        <fullName evidence="3">Mercuric transport protein MerT</fullName>
    </recommendedName>
    <alternativeName>
        <fullName evidence="13">Mercury ion transport protein</fullName>
    </alternativeName>
</protein>
<keyword evidence="18" id="KW-1185">Reference proteome</keyword>
<feature type="transmembrane region" description="Helical" evidence="15">
    <location>
        <begin position="287"/>
        <end position="310"/>
    </location>
</feature>
<keyword evidence="4" id="KW-0813">Transport</keyword>
<reference evidence="18" key="1">
    <citation type="submission" date="2019-02" db="EMBL/GenBank/DDBJ databases">
        <title>Deep-cultivation of Planctomycetes and their phenomic and genomic characterization uncovers novel biology.</title>
        <authorList>
            <person name="Wiegand S."/>
            <person name="Jogler M."/>
            <person name="Boedeker C."/>
            <person name="Pinto D."/>
            <person name="Vollmers J."/>
            <person name="Rivas-Marin E."/>
            <person name="Kohn T."/>
            <person name="Peeters S.H."/>
            <person name="Heuer A."/>
            <person name="Rast P."/>
            <person name="Oberbeckmann S."/>
            <person name="Bunk B."/>
            <person name="Jeske O."/>
            <person name="Meyerdierks A."/>
            <person name="Storesund J.E."/>
            <person name="Kallscheuer N."/>
            <person name="Luecker S."/>
            <person name="Lage O.M."/>
            <person name="Pohl T."/>
            <person name="Merkel B.J."/>
            <person name="Hornburger P."/>
            <person name="Mueller R.-W."/>
            <person name="Bruemmer F."/>
            <person name="Labrenz M."/>
            <person name="Spormann A.M."/>
            <person name="Op den Camp H."/>
            <person name="Overmann J."/>
            <person name="Amann R."/>
            <person name="Jetten M.S.M."/>
            <person name="Mascher T."/>
            <person name="Medema M.H."/>
            <person name="Devos D.P."/>
            <person name="Kaster A.-K."/>
            <person name="Ovreas L."/>
            <person name="Rohde M."/>
            <person name="Galperin M.Y."/>
            <person name="Jogler C."/>
        </authorList>
    </citation>
    <scope>NUCLEOTIDE SEQUENCE [LARGE SCALE GENOMIC DNA]</scope>
    <source>
        <strain evidence="18">Pan97</strain>
    </source>
</reference>
<dbReference type="CDD" id="cd10141">
    <property type="entry name" value="CopZ-like_Fer2_BFD-like"/>
    <property type="match status" value="1"/>
</dbReference>
<comment type="similarity">
    <text evidence="2">Belongs to the MerT family.</text>
</comment>
<dbReference type="KEGG" id="bvo:Pan97_39620"/>
<dbReference type="Gene3D" id="1.10.10.1100">
    <property type="entry name" value="BFD-like [2Fe-2S]-binding domain"/>
    <property type="match status" value="1"/>
</dbReference>
<keyword evidence="10" id="KW-0476">Mercury</keyword>
<keyword evidence="6" id="KW-1003">Cell membrane</keyword>
<keyword evidence="7" id="KW-0997">Cell inner membrane</keyword>
<evidence type="ECO:0000256" key="13">
    <source>
        <dbReference type="ARBA" id="ARBA00030934"/>
    </source>
</evidence>
<dbReference type="InterPro" id="IPR017969">
    <property type="entry name" value="Heavy-metal-associated_CS"/>
</dbReference>
<dbReference type="RefSeq" id="WP_144975393.1">
    <property type="nucleotide sequence ID" value="NZ_CP036289.1"/>
</dbReference>
<evidence type="ECO:0000256" key="2">
    <source>
        <dbReference type="ARBA" id="ARBA00008224"/>
    </source>
</evidence>
<comment type="function">
    <text evidence="14">Involved in mercury resistance. Probably transfers a mercuric ion from the periplasmic Hg(2+)-binding protein MerP to the cytoplasmic mercuric reductase MerA.</text>
</comment>
<dbReference type="Gene3D" id="3.30.70.100">
    <property type="match status" value="1"/>
</dbReference>
<dbReference type="Pfam" id="PF00403">
    <property type="entry name" value="HMA"/>
    <property type="match status" value="1"/>
</dbReference>
<sequence>MNQNAATATRQTCPTCGQKARRVSLHTIRSLLKEPAASGFQNGESCCQTDGTGCHAITEDTGWRFCDSPACDVVYFAEQSDDTFVKSQLKVDVGVKETAGDRPLCYCFDHSVTSIKRELEATGESTAVEDIRSRMKGEGCHCEVTNPSGSCCLGSVAKGIEIAKGELVTTESHIDSKPPSGRGEKIAKVGTIVSAIMASSCCWLPLVLLAVGVSGAGIAAALETYRPLFMLITFGFLGAAFYFTYRPRPASDANQDASCCDSTMVGESDCCAPETTSRWSMAAMNKVMLWVVTGLAIAFLAFPSYVGLLFGAGHNVVVTDDMNRAVLTIEGMTCEGCATTVAEAIKRVDGVIAVEVNYETKQATIGAEDCCPVPIKEIQSALAKAGYAGEPIDPTD</sequence>
<organism evidence="17 18">
    <name type="scientific">Bremerella volcania</name>
    <dbReference type="NCBI Taxonomy" id="2527984"/>
    <lineage>
        <taxon>Bacteria</taxon>
        <taxon>Pseudomonadati</taxon>
        <taxon>Planctomycetota</taxon>
        <taxon>Planctomycetia</taxon>
        <taxon>Pirellulales</taxon>
        <taxon>Pirellulaceae</taxon>
        <taxon>Bremerella</taxon>
    </lineage>
</organism>
<dbReference type="GO" id="GO:0005886">
    <property type="term" value="C:plasma membrane"/>
    <property type="evidence" value="ECO:0007669"/>
    <property type="project" value="UniProtKB-SubCell"/>
</dbReference>
<gene>
    <name evidence="17" type="primary">copZ</name>
    <name evidence="17" type="ORF">Pan97_39620</name>
</gene>
<keyword evidence="8 15" id="KW-0812">Transmembrane</keyword>
<evidence type="ECO:0000256" key="11">
    <source>
        <dbReference type="ARBA" id="ARBA00022989"/>
    </source>
</evidence>
<comment type="subcellular location">
    <subcellularLocation>
        <location evidence="1">Cell inner membrane</location>
        <topology evidence="1">Multi-pass membrane protein</topology>
    </subcellularLocation>
</comment>
<dbReference type="GO" id="GO:0046872">
    <property type="term" value="F:metal ion binding"/>
    <property type="evidence" value="ECO:0007669"/>
    <property type="project" value="UniProtKB-KW"/>
</dbReference>
<dbReference type="SUPFAM" id="SSF55008">
    <property type="entry name" value="HMA, heavy metal-associated domain"/>
    <property type="match status" value="1"/>
</dbReference>
<feature type="transmembrane region" description="Helical" evidence="15">
    <location>
        <begin position="192"/>
        <end position="222"/>
    </location>
</feature>
<dbReference type="AlphaFoldDB" id="A0A518CCF5"/>
<name>A0A518CCF5_9BACT</name>
<keyword evidence="12 15" id="KW-0472">Membrane</keyword>
<evidence type="ECO:0000313" key="18">
    <source>
        <dbReference type="Proteomes" id="UP000318626"/>
    </source>
</evidence>
<evidence type="ECO:0000256" key="15">
    <source>
        <dbReference type="SAM" id="Phobius"/>
    </source>
</evidence>
<evidence type="ECO:0000256" key="4">
    <source>
        <dbReference type="ARBA" id="ARBA00022448"/>
    </source>
</evidence>
<dbReference type="Gene3D" id="2.20.25.270">
    <property type="match status" value="1"/>
</dbReference>
<dbReference type="PROSITE" id="PS50846">
    <property type="entry name" value="HMA_2"/>
    <property type="match status" value="1"/>
</dbReference>
<proteinExistence type="inferred from homology"/>
<feature type="domain" description="HMA" evidence="16">
    <location>
        <begin position="323"/>
        <end position="390"/>
    </location>
</feature>
<dbReference type="EMBL" id="CP036289">
    <property type="protein sequence ID" value="QDU76905.1"/>
    <property type="molecule type" value="Genomic_DNA"/>
</dbReference>
<evidence type="ECO:0000259" key="16">
    <source>
        <dbReference type="PROSITE" id="PS50846"/>
    </source>
</evidence>
<evidence type="ECO:0000256" key="10">
    <source>
        <dbReference type="ARBA" id="ARBA00022914"/>
    </source>
</evidence>
<dbReference type="CDD" id="cd00371">
    <property type="entry name" value="HMA"/>
    <property type="match status" value="1"/>
</dbReference>
<keyword evidence="9" id="KW-0479">Metal-binding</keyword>
<evidence type="ECO:0000313" key="17">
    <source>
        <dbReference type="EMBL" id="QDU76905.1"/>
    </source>
</evidence>
<dbReference type="InterPro" id="IPR003457">
    <property type="entry name" value="Transprt_MerT"/>
</dbReference>
<evidence type="ECO:0000256" key="6">
    <source>
        <dbReference type="ARBA" id="ARBA00022475"/>
    </source>
</evidence>
<accession>A0A518CCF5</accession>
<evidence type="ECO:0000256" key="5">
    <source>
        <dbReference type="ARBA" id="ARBA00022466"/>
    </source>
</evidence>
<evidence type="ECO:0000256" key="1">
    <source>
        <dbReference type="ARBA" id="ARBA00004429"/>
    </source>
</evidence>
<dbReference type="Proteomes" id="UP000318626">
    <property type="component" value="Chromosome"/>
</dbReference>
<keyword evidence="5" id="KW-0475">Mercuric resistance</keyword>
<dbReference type="InterPro" id="IPR006121">
    <property type="entry name" value="HMA_dom"/>
</dbReference>
<dbReference type="InterPro" id="IPR036163">
    <property type="entry name" value="HMA_dom_sf"/>
</dbReference>
<evidence type="ECO:0000256" key="3">
    <source>
        <dbReference type="ARBA" id="ARBA00017053"/>
    </source>
</evidence>
<dbReference type="PROSITE" id="PS01047">
    <property type="entry name" value="HMA_1"/>
    <property type="match status" value="1"/>
</dbReference>
<evidence type="ECO:0000256" key="9">
    <source>
        <dbReference type="ARBA" id="ARBA00022723"/>
    </source>
</evidence>
<dbReference type="GO" id="GO:0015097">
    <property type="term" value="F:mercury ion transmembrane transporter activity"/>
    <property type="evidence" value="ECO:0007669"/>
    <property type="project" value="InterPro"/>
</dbReference>
<dbReference type="OrthoDB" id="95698at2"/>
<evidence type="ECO:0000256" key="7">
    <source>
        <dbReference type="ARBA" id="ARBA00022519"/>
    </source>
</evidence>
<evidence type="ECO:0000256" key="14">
    <source>
        <dbReference type="ARBA" id="ARBA00045720"/>
    </source>
</evidence>
<evidence type="ECO:0000256" key="12">
    <source>
        <dbReference type="ARBA" id="ARBA00023136"/>
    </source>
</evidence>
<dbReference type="Gene3D" id="1.10.287.910">
    <property type="entry name" value="bacterial mercury transporter, merf"/>
    <property type="match status" value="1"/>
</dbReference>
<dbReference type="InterPro" id="IPR041854">
    <property type="entry name" value="BFD-like_2Fe2S-bd_dom_sf"/>
</dbReference>
<keyword evidence="11 15" id="KW-1133">Transmembrane helix</keyword>
<feature type="transmembrane region" description="Helical" evidence="15">
    <location>
        <begin position="228"/>
        <end position="245"/>
    </location>
</feature>
<evidence type="ECO:0000256" key="8">
    <source>
        <dbReference type="ARBA" id="ARBA00022692"/>
    </source>
</evidence>
<dbReference type="Pfam" id="PF02411">
    <property type="entry name" value="MerT"/>
    <property type="match status" value="1"/>
</dbReference>